<name>A0A165B7C7_EXIGL</name>
<dbReference type="InterPro" id="IPR020846">
    <property type="entry name" value="MFS_dom"/>
</dbReference>
<evidence type="ECO:0000256" key="6">
    <source>
        <dbReference type="SAM" id="Phobius"/>
    </source>
</evidence>
<feature type="transmembrane region" description="Helical" evidence="6">
    <location>
        <begin position="155"/>
        <end position="177"/>
    </location>
</feature>
<dbReference type="GO" id="GO:0016020">
    <property type="term" value="C:membrane"/>
    <property type="evidence" value="ECO:0007669"/>
    <property type="project" value="UniProtKB-SubCell"/>
</dbReference>
<evidence type="ECO:0000256" key="1">
    <source>
        <dbReference type="ARBA" id="ARBA00004141"/>
    </source>
</evidence>
<organism evidence="8 9">
    <name type="scientific">Exidia glandulosa HHB12029</name>
    <dbReference type="NCBI Taxonomy" id="1314781"/>
    <lineage>
        <taxon>Eukaryota</taxon>
        <taxon>Fungi</taxon>
        <taxon>Dikarya</taxon>
        <taxon>Basidiomycota</taxon>
        <taxon>Agaricomycotina</taxon>
        <taxon>Agaricomycetes</taxon>
        <taxon>Auriculariales</taxon>
        <taxon>Exidiaceae</taxon>
        <taxon>Exidia</taxon>
    </lineage>
</organism>
<dbReference type="SUPFAM" id="SSF103473">
    <property type="entry name" value="MFS general substrate transporter"/>
    <property type="match status" value="1"/>
</dbReference>
<dbReference type="Gene3D" id="1.20.1250.20">
    <property type="entry name" value="MFS general substrate transporter like domains"/>
    <property type="match status" value="1"/>
</dbReference>
<protein>
    <submittedName>
        <fullName evidence="8">MFS general substrate transporter</fullName>
    </submittedName>
</protein>
<feature type="transmembrane region" description="Helical" evidence="6">
    <location>
        <begin position="98"/>
        <end position="117"/>
    </location>
</feature>
<proteinExistence type="predicted"/>
<dbReference type="CDD" id="cd17330">
    <property type="entry name" value="MFS_SLC46_TetA_like"/>
    <property type="match status" value="1"/>
</dbReference>
<feature type="transmembrane region" description="Helical" evidence="6">
    <location>
        <begin position="277"/>
        <end position="299"/>
    </location>
</feature>
<dbReference type="InterPro" id="IPR036259">
    <property type="entry name" value="MFS_trans_sf"/>
</dbReference>
<evidence type="ECO:0000256" key="3">
    <source>
        <dbReference type="ARBA" id="ARBA00022692"/>
    </source>
</evidence>
<evidence type="ECO:0000313" key="8">
    <source>
        <dbReference type="EMBL" id="KZV79986.1"/>
    </source>
</evidence>
<evidence type="ECO:0000259" key="7">
    <source>
        <dbReference type="PROSITE" id="PS50850"/>
    </source>
</evidence>
<dbReference type="OrthoDB" id="419616at2759"/>
<keyword evidence="3 6" id="KW-0812">Transmembrane</keyword>
<keyword evidence="5 6" id="KW-0472">Membrane</keyword>
<dbReference type="PROSITE" id="PS50850">
    <property type="entry name" value="MFS"/>
    <property type="match status" value="1"/>
</dbReference>
<reference evidence="8 9" key="1">
    <citation type="journal article" date="2016" name="Mol. Biol. Evol.">
        <title>Comparative Genomics of Early-Diverging Mushroom-Forming Fungi Provides Insights into the Origins of Lignocellulose Decay Capabilities.</title>
        <authorList>
            <person name="Nagy L.G."/>
            <person name="Riley R."/>
            <person name="Tritt A."/>
            <person name="Adam C."/>
            <person name="Daum C."/>
            <person name="Floudas D."/>
            <person name="Sun H."/>
            <person name="Yadav J.S."/>
            <person name="Pangilinan J."/>
            <person name="Larsson K.H."/>
            <person name="Matsuura K."/>
            <person name="Barry K."/>
            <person name="Labutti K."/>
            <person name="Kuo R."/>
            <person name="Ohm R.A."/>
            <person name="Bhattacharya S.S."/>
            <person name="Shirouzu T."/>
            <person name="Yoshinaga Y."/>
            <person name="Martin F.M."/>
            <person name="Grigoriev I.V."/>
            <person name="Hibbett D.S."/>
        </authorList>
    </citation>
    <scope>NUCLEOTIDE SEQUENCE [LARGE SCALE GENOMIC DNA]</scope>
    <source>
        <strain evidence="8 9">HHB12029</strain>
    </source>
</reference>
<feature type="transmembrane region" description="Helical" evidence="6">
    <location>
        <begin position="311"/>
        <end position="330"/>
    </location>
</feature>
<comment type="subcellular location">
    <subcellularLocation>
        <location evidence="1">Membrane</location>
        <topology evidence="1">Multi-pass membrane protein</topology>
    </subcellularLocation>
</comment>
<dbReference type="InParanoid" id="A0A165B7C7"/>
<feature type="transmembrane region" description="Helical" evidence="6">
    <location>
        <begin position="342"/>
        <end position="362"/>
    </location>
</feature>
<feature type="transmembrane region" description="Helical" evidence="6">
    <location>
        <begin position="123"/>
        <end position="143"/>
    </location>
</feature>
<feature type="domain" description="Major facilitator superfamily (MFS) profile" evidence="7">
    <location>
        <begin position="1"/>
        <end position="482"/>
    </location>
</feature>
<dbReference type="PANTHER" id="PTHR23504:SF15">
    <property type="entry name" value="MAJOR FACILITATOR SUPERFAMILY (MFS) PROFILE DOMAIN-CONTAINING PROTEIN"/>
    <property type="match status" value="1"/>
</dbReference>
<evidence type="ECO:0000256" key="5">
    <source>
        <dbReference type="ARBA" id="ARBA00023136"/>
    </source>
</evidence>
<sequence length="491" mass="53561">MTAGDVSQLEPLLPAKRRETPLPALQLAILCMVRLSEPVAYTQIFPYVNRMMELLHVTDDPAQIGFYSGLVDSVFALAQLTMIFQWGRLSDRIGRKPCILMGITGAACSTLLFGFSSSLYTALLARTMAGLLSGNIAVIQSMVGEMTDETNQARAYPIVELIWYMGSIVGTLVGGTLSEPAEHFPEVFGDFQLLRDYPFLLPCAIAFSMAMFGVIIGFFFLEETLPAKRKARGLPPFGGYDAVATTEVQSKEPVNNNRPSVRSLITDPVIISVLRPYFLLSIQGTGFEVVFTLFSYTAIHLGGLSRNPAEIGIGLAAGGLIAAVTHPFLFPALSKRFKLKSLYCALIIIFPLSYLSLPILNIVARRMTDPENEDMLTPHGRFIIWILLGIMLFTIRMGGMAYAANTIFVKHAAPSREALGSTFGIVQTVGSVSRGLAPALVSSLFAITASHNLMGGWFVWLFMAGVGVVSIFAVLHARDGAYERERGIPRR</sequence>
<feature type="transmembrane region" description="Helical" evidence="6">
    <location>
        <begin position="382"/>
        <end position="404"/>
    </location>
</feature>
<accession>A0A165B7C7</accession>
<dbReference type="InterPro" id="IPR011701">
    <property type="entry name" value="MFS"/>
</dbReference>
<dbReference type="EMBL" id="KV426534">
    <property type="protein sequence ID" value="KZV79986.1"/>
    <property type="molecule type" value="Genomic_DNA"/>
</dbReference>
<dbReference type="PANTHER" id="PTHR23504">
    <property type="entry name" value="MAJOR FACILITATOR SUPERFAMILY DOMAIN-CONTAINING PROTEIN 10"/>
    <property type="match status" value="1"/>
</dbReference>
<feature type="transmembrane region" description="Helical" evidence="6">
    <location>
        <begin position="197"/>
        <end position="221"/>
    </location>
</feature>
<keyword evidence="9" id="KW-1185">Reference proteome</keyword>
<feature type="transmembrane region" description="Helical" evidence="6">
    <location>
        <begin position="425"/>
        <end position="445"/>
    </location>
</feature>
<evidence type="ECO:0000256" key="4">
    <source>
        <dbReference type="ARBA" id="ARBA00022989"/>
    </source>
</evidence>
<dbReference type="Proteomes" id="UP000077266">
    <property type="component" value="Unassembled WGS sequence"/>
</dbReference>
<feature type="transmembrane region" description="Helical" evidence="6">
    <location>
        <begin position="457"/>
        <end position="477"/>
    </location>
</feature>
<keyword evidence="4 6" id="KW-1133">Transmembrane helix</keyword>
<dbReference type="Pfam" id="PF07690">
    <property type="entry name" value="MFS_1"/>
    <property type="match status" value="1"/>
</dbReference>
<keyword evidence="2" id="KW-0813">Transport</keyword>
<dbReference type="AlphaFoldDB" id="A0A165B7C7"/>
<evidence type="ECO:0000313" key="9">
    <source>
        <dbReference type="Proteomes" id="UP000077266"/>
    </source>
</evidence>
<feature type="transmembrane region" description="Helical" evidence="6">
    <location>
        <begin position="64"/>
        <end position="86"/>
    </location>
</feature>
<evidence type="ECO:0000256" key="2">
    <source>
        <dbReference type="ARBA" id="ARBA00022448"/>
    </source>
</evidence>
<gene>
    <name evidence="8" type="ORF">EXIGLDRAFT_845974</name>
</gene>
<dbReference type="GO" id="GO:0022857">
    <property type="term" value="F:transmembrane transporter activity"/>
    <property type="evidence" value="ECO:0007669"/>
    <property type="project" value="InterPro"/>
</dbReference>